<feature type="compositionally biased region" description="Basic and acidic residues" evidence="1">
    <location>
        <begin position="752"/>
        <end position="776"/>
    </location>
</feature>
<feature type="compositionally biased region" description="Basic and acidic residues" evidence="1">
    <location>
        <begin position="1087"/>
        <end position="1107"/>
    </location>
</feature>
<feature type="compositionally biased region" description="Basic and acidic residues" evidence="1">
    <location>
        <begin position="254"/>
        <end position="284"/>
    </location>
</feature>
<feature type="compositionally biased region" description="Basic and acidic residues" evidence="1">
    <location>
        <begin position="315"/>
        <end position="327"/>
    </location>
</feature>
<feature type="region of interest" description="Disordered" evidence="1">
    <location>
        <begin position="989"/>
        <end position="1055"/>
    </location>
</feature>
<feature type="region of interest" description="Disordered" evidence="1">
    <location>
        <begin position="1467"/>
        <end position="1594"/>
    </location>
</feature>
<feature type="compositionally biased region" description="Basic and acidic residues" evidence="1">
    <location>
        <begin position="214"/>
        <end position="247"/>
    </location>
</feature>
<feature type="compositionally biased region" description="Basic and acidic residues" evidence="1">
    <location>
        <begin position="1038"/>
        <end position="1051"/>
    </location>
</feature>
<dbReference type="EMBL" id="JAVFWL010000001">
    <property type="protein sequence ID" value="KAK6728948.1"/>
    <property type="molecule type" value="Genomic_DNA"/>
</dbReference>
<accession>A0ABR1BUB0</accession>
<feature type="compositionally biased region" description="Basic and acidic residues" evidence="1">
    <location>
        <begin position="1441"/>
        <end position="1453"/>
    </location>
</feature>
<feature type="region of interest" description="Disordered" evidence="1">
    <location>
        <begin position="417"/>
        <end position="822"/>
    </location>
</feature>
<feature type="compositionally biased region" description="Polar residues" evidence="1">
    <location>
        <begin position="200"/>
        <end position="212"/>
    </location>
</feature>
<feature type="compositionally biased region" description="Low complexity" evidence="1">
    <location>
        <begin position="182"/>
        <end position="199"/>
    </location>
</feature>
<feature type="compositionally biased region" description="Basic and acidic residues" evidence="1">
    <location>
        <begin position="352"/>
        <end position="374"/>
    </location>
</feature>
<feature type="compositionally biased region" description="Polar residues" evidence="1">
    <location>
        <begin position="722"/>
        <end position="736"/>
    </location>
</feature>
<evidence type="ECO:0000313" key="3">
    <source>
        <dbReference type="Proteomes" id="UP001303046"/>
    </source>
</evidence>
<feature type="compositionally biased region" description="Basic and acidic residues" evidence="1">
    <location>
        <begin position="1295"/>
        <end position="1323"/>
    </location>
</feature>
<dbReference type="Proteomes" id="UP001303046">
    <property type="component" value="Unassembled WGS sequence"/>
</dbReference>
<feature type="compositionally biased region" description="Basic and acidic residues" evidence="1">
    <location>
        <begin position="417"/>
        <end position="429"/>
    </location>
</feature>
<feature type="compositionally biased region" description="Low complexity" evidence="1">
    <location>
        <begin position="527"/>
        <end position="559"/>
    </location>
</feature>
<organism evidence="2 3">
    <name type="scientific">Necator americanus</name>
    <name type="common">Human hookworm</name>
    <dbReference type="NCBI Taxonomy" id="51031"/>
    <lineage>
        <taxon>Eukaryota</taxon>
        <taxon>Metazoa</taxon>
        <taxon>Ecdysozoa</taxon>
        <taxon>Nematoda</taxon>
        <taxon>Chromadorea</taxon>
        <taxon>Rhabditida</taxon>
        <taxon>Rhabditina</taxon>
        <taxon>Rhabditomorpha</taxon>
        <taxon>Strongyloidea</taxon>
        <taxon>Ancylostomatidae</taxon>
        <taxon>Bunostominae</taxon>
        <taxon>Necator</taxon>
    </lineage>
</organism>
<feature type="compositionally biased region" description="Polar residues" evidence="1">
    <location>
        <begin position="508"/>
        <end position="523"/>
    </location>
</feature>
<feature type="compositionally biased region" description="Basic and acidic residues" evidence="1">
    <location>
        <begin position="1261"/>
        <end position="1280"/>
    </location>
</feature>
<feature type="compositionally biased region" description="Acidic residues" evidence="1">
    <location>
        <begin position="992"/>
        <end position="1037"/>
    </location>
</feature>
<feature type="region of interest" description="Disordered" evidence="1">
    <location>
        <begin position="1075"/>
        <end position="1113"/>
    </location>
</feature>
<feature type="region of interest" description="Disordered" evidence="1">
    <location>
        <begin position="1232"/>
        <end position="1327"/>
    </location>
</feature>
<name>A0ABR1BUB0_NECAM</name>
<sequence length="1823" mass="201902">MSASIQSVIKAFIEKTVSPVDPITVSPMRRFPGLIDSEENRSFGGKASSRMVDAKIALGSENDVYFRVAAPPSRSSRASSYDPFSVGATRAPMSAPYRSDRLPYTRPTYSGMSHSYHDYSAPSRITNISRYGSTEQLHYKSPFTTNSSSGYGGGSSLYRSNPSFTRAGSVGFSMSDARREYTPTSSYSSSGSLSRYRPTFSSASTSSYQPRSSFDYRSKTPGYERDSRAAHYDRDTRSMSRTEKTPISEDDDVERTFQKLYDRYVKEDDSDNKNSEKKNNDKNRAKIRAFKSHSEAEEEVTSEEEQSPEEFDNSFAEKLRSVRRRADPSITPRGSNRNSPDATPKCSPLMIRKREEGVPILNKDKKPSEKKDAENVNICNKSPAEEFREKHSDVDFKPVVVPAATLKPATSAMDKLIRRDSLTTIDKKKSPTPALENGISRTERSKSNSPAPSRSVSPNPIPTTAKDSPVTSLASAKSASPKSPARASPAAPTKEATAKRLSPALVATVNQESTSTSANSTPSIAKASSPTPARSTTPSSAKNENAAAKKSPLQAAASKEPVRASPAPANKCTDARKTPVPTSVKKESTPTLVDPTATTDPKESPLRVSAKEKAPDKGTNNAVASKNEEKTSVPAKDPLPIIVTSSVENQEDRNSVRGQEPTAEFTISLNGKKKTPRSRSSSPARKSHRDHKESTPQFLTVDSKTPRKLDSQQQHHRMRHSASPSTTNIRYENGNSNEDEETGKGHRKRRDPTRTLENLKEKLEEKKTKSGEDGKTMKQSQDSTGSEDELKNRLKPPLLTVTDASAPSEPTMTTVQLWDESTDCDWTEAEDEADYESDFEYSVSQTFSLKDCMPIGDLYPLSRSSSRCSPFASDYDSDSSMPLFLLPLRQEESRGRVDRLLANPPPTFTCSITYDGQESWDEESLHSCTDFSDEYFGRHSRFSRPSSSALGAYLSPTTYSSDEDYDGLHYHDEVDVGCTLRLVDKAAMRGDSDEDSEYYDDEEYSDEEYWDEEEEYDEEYDEEDEYEEEAEDEEEDEMHSFEESADDESRRSPYPLVVALPAEVEDDGMDLEEMEEEFEVEATFEVAEPKIIEKPEEKPEKHREVTYAKDLPLMTEEERAEQLRIEEEQAAKAIKKRVVKDGTSEKAGASRVPQHVEPAEENVALDESGALPEEEIFELDVHQHEDETGLPEVNVVPTYVRPSTEKVQEESASRFADKKVPTDFARKAVIQAPKLQTASVQKVETKIAPENSPVPPTSQKMVEKQLGKLPDGTRTDEEATKSGTTRKAAIGNAAEEVKAKAEAAKEKETEEEKLPKTSEDKSGARKSALNMTIEDAKKKVAADEEAAKQKARRLGTVSSLLNRFKTPEVKEEPITYKRSAYLEQKEKELERPKKKYNIVKPAINDDFDKQMEEIRKQMKSGSTQFQSHLQDLSKGITITSEEMRKRTEDEKHKMIIDSVSGAFVKADEEKARWKERRDAETEKELARIEAQKPGRKKVVVEESKKVPEKPAEPKRTVRKITKDKASGDGSGKTAAPAAPVPSFAVIPKVAAAPAAAKQSIQPSTSPAAPKVPNQAAAAAAAAAPGSAPATALKEQHVTGAARVAAPLSKPTSMEKPKIPRNDIVINEDNYDLFEAATAVATRGRKSLAEIRGRKEPTPSSAAETKEVAAATTKTGPKGDGATATKIRNALGNATNIRKTDSPSPKPGDSEKPAKRYATRRKTQEIVNASAEPKIKKRKQMYKRNRFIRNPHDIDVLLGWDKENTFEKMEQMFMVAAKERVNGSTHRKRKRAPASKIWISDLTDIDKIYKASEIRDIIASANDV</sequence>
<feature type="compositionally biased region" description="Acidic residues" evidence="1">
    <location>
        <begin position="296"/>
        <end position="312"/>
    </location>
</feature>
<feature type="compositionally biased region" description="Polar residues" evidence="1">
    <location>
        <begin position="332"/>
        <end position="341"/>
    </location>
</feature>
<feature type="compositionally biased region" description="Polar residues" evidence="1">
    <location>
        <begin position="447"/>
        <end position="458"/>
    </location>
</feature>
<gene>
    <name evidence="2" type="primary">Necator_chrI.g2296</name>
    <name evidence="2" type="ORF">RB195_006169</name>
</gene>
<feature type="compositionally biased region" description="Polar residues" evidence="1">
    <location>
        <begin position="802"/>
        <end position="816"/>
    </location>
</feature>
<feature type="compositionally biased region" description="Low complexity" evidence="1">
    <location>
        <begin position="474"/>
        <end position="492"/>
    </location>
</feature>
<proteinExistence type="predicted"/>
<keyword evidence="3" id="KW-1185">Reference proteome</keyword>
<protein>
    <submittedName>
        <fullName evidence="2">Uncharacterized protein</fullName>
    </submittedName>
</protein>
<feature type="compositionally biased region" description="Low complexity" evidence="1">
    <location>
        <begin position="1534"/>
        <end position="1591"/>
    </location>
</feature>
<comment type="caution">
    <text evidence="2">The sequence shown here is derived from an EMBL/GenBank/DDBJ whole genome shotgun (WGS) entry which is preliminary data.</text>
</comment>
<evidence type="ECO:0000256" key="1">
    <source>
        <dbReference type="SAM" id="MobiDB-lite"/>
    </source>
</evidence>
<feature type="compositionally biased region" description="Polar residues" evidence="1">
    <location>
        <begin position="1419"/>
        <end position="1440"/>
    </location>
</feature>
<feature type="compositionally biased region" description="Basic and acidic residues" evidence="1">
    <location>
        <begin position="1467"/>
        <end position="1526"/>
    </location>
</feature>
<feature type="region of interest" description="Disordered" evidence="1">
    <location>
        <begin position="179"/>
        <end position="391"/>
    </location>
</feature>
<feature type="region of interest" description="Disordered" evidence="1">
    <location>
        <begin position="1136"/>
        <end position="1170"/>
    </location>
</feature>
<reference evidence="2 3" key="1">
    <citation type="submission" date="2023-08" db="EMBL/GenBank/DDBJ databases">
        <title>A Necator americanus chromosomal reference genome.</title>
        <authorList>
            <person name="Ilik V."/>
            <person name="Petrzelkova K.J."/>
            <person name="Pardy F."/>
            <person name="Fuh T."/>
            <person name="Niatou-Singa F.S."/>
            <person name="Gouil Q."/>
            <person name="Baker L."/>
            <person name="Ritchie M.E."/>
            <person name="Jex A.R."/>
            <person name="Gazzola D."/>
            <person name="Li H."/>
            <person name="Toshio Fujiwara R."/>
            <person name="Zhan B."/>
            <person name="Aroian R.V."/>
            <person name="Pafco B."/>
            <person name="Schwarz E.M."/>
        </authorList>
    </citation>
    <scope>NUCLEOTIDE SEQUENCE [LARGE SCALE GENOMIC DNA]</scope>
    <source>
        <strain evidence="2 3">Aroian</strain>
        <tissue evidence="2">Whole animal</tissue>
    </source>
</reference>
<feature type="region of interest" description="Disordered" evidence="1">
    <location>
        <begin position="1415"/>
        <end position="1453"/>
    </location>
</feature>
<feature type="region of interest" description="Disordered" evidence="1">
    <location>
        <begin position="1642"/>
        <end position="1720"/>
    </location>
</feature>
<feature type="compositionally biased region" description="Basic and acidic residues" evidence="1">
    <location>
        <begin position="1646"/>
        <end position="1656"/>
    </location>
</feature>
<feature type="compositionally biased region" description="Basic and acidic residues" evidence="1">
    <location>
        <begin position="600"/>
        <end position="616"/>
    </location>
</feature>
<evidence type="ECO:0000313" key="2">
    <source>
        <dbReference type="EMBL" id="KAK6728948.1"/>
    </source>
</evidence>